<gene>
    <name evidence="1" type="ORF">AVEN_137429_1</name>
</gene>
<evidence type="ECO:0000313" key="1">
    <source>
        <dbReference type="EMBL" id="GBN42888.1"/>
    </source>
</evidence>
<dbReference type="AlphaFoldDB" id="A0A4Y2NTI7"/>
<keyword evidence="2" id="KW-1185">Reference proteome</keyword>
<sequence>MDNLKPLQNASVYQLLISVPALELNPAMLCYCSATYCHHLTVMLMSQYPPPDIGNSFCLEVRMFGSEPKGPQFYPRTATVATRKNTQHPPSVPLLDGSTKNSISFYIQQMAAPQLLHQALPNSKSMTIS</sequence>
<proteinExistence type="predicted"/>
<reference evidence="1 2" key="1">
    <citation type="journal article" date="2019" name="Sci. Rep.">
        <title>Orb-weaving spider Araneus ventricosus genome elucidates the spidroin gene catalogue.</title>
        <authorList>
            <person name="Kono N."/>
            <person name="Nakamura H."/>
            <person name="Ohtoshi R."/>
            <person name="Moran D.A.P."/>
            <person name="Shinohara A."/>
            <person name="Yoshida Y."/>
            <person name="Fujiwara M."/>
            <person name="Mori M."/>
            <person name="Tomita M."/>
            <person name="Arakawa K."/>
        </authorList>
    </citation>
    <scope>NUCLEOTIDE SEQUENCE [LARGE SCALE GENOMIC DNA]</scope>
</reference>
<organism evidence="1 2">
    <name type="scientific">Araneus ventricosus</name>
    <name type="common">Orbweaver spider</name>
    <name type="synonym">Epeira ventricosa</name>
    <dbReference type="NCBI Taxonomy" id="182803"/>
    <lineage>
        <taxon>Eukaryota</taxon>
        <taxon>Metazoa</taxon>
        <taxon>Ecdysozoa</taxon>
        <taxon>Arthropoda</taxon>
        <taxon>Chelicerata</taxon>
        <taxon>Arachnida</taxon>
        <taxon>Araneae</taxon>
        <taxon>Araneomorphae</taxon>
        <taxon>Entelegynae</taxon>
        <taxon>Araneoidea</taxon>
        <taxon>Araneidae</taxon>
        <taxon>Araneus</taxon>
    </lineage>
</organism>
<dbReference type="Proteomes" id="UP000499080">
    <property type="component" value="Unassembled WGS sequence"/>
</dbReference>
<comment type="caution">
    <text evidence="1">The sequence shown here is derived from an EMBL/GenBank/DDBJ whole genome shotgun (WGS) entry which is preliminary data.</text>
</comment>
<dbReference type="EMBL" id="BGPR01009884">
    <property type="protein sequence ID" value="GBN42888.1"/>
    <property type="molecule type" value="Genomic_DNA"/>
</dbReference>
<protein>
    <submittedName>
        <fullName evidence="1">Uncharacterized protein</fullName>
    </submittedName>
</protein>
<accession>A0A4Y2NTI7</accession>
<name>A0A4Y2NTI7_ARAVE</name>
<evidence type="ECO:0000313" key="2">
    <source>
        <dbReference type="Proteomes" id="UP000499080"/>
    </source>
</evidence>